<gene>
    <name evidence="2" type="ORF">O1G21_28565</name>
</gene>
<dbReference type="SUPFAM" id="SSF56112">
    <property type="entry name" value="Protein kinase-like (PK-like)"/>
    <property type="match status" value="1"/>
</dbReference>
<evidence type="ECO:0000313" key="3">
    <source>
        <dbReference type="Proteomes" id="UP001212821"/>
    </source>
</evidence>
<accession>A0ABY7Q9S2</accession>
<keyword evidence="3" id="KW-1185">Reference proteome</keyword>
<evidence type="ECO:0000313" key="2">
    <source>
        <dbReference type="EMBL" id="WBP89401.1"/>
    </source>
</evidence>
<reference evidence="3" key="1">
    <citation type="submission" date="2022-12" db="EMBL/GenBank/DDBJ databases">
        <authorList>
            <person name="Mo P."/>
        </authorList>
    </citation>
    <scope>NUCLEOTIDE SEQUENCE [LARGE SCALE GENOMIC DNA]</scope>
    <source>
        <strain evidence="3">HUAS 3-15</strain>
    </source>
</reference>
<dbReference type="InterPro" id="IPR011009">
    <property type="entry name" value="Kinase-like_dom_sf"/>
</dbReference>
<proteinExistence type="predicted"/>
<organism evidence="2 3">
    <name type="scientific">Kitasatospora cathayae</name>
    <dbReference type="NCBI Taxonomy" id="3004092"/>
    <lineage>
        <taxon>Bacteria</taxon>
        <taxon>Bacillati</taxon>
        <taxon>Actinomycetota</taxon>
        <taxon>Actinomycetes</taxon>
        <taxon>Kitasatosporales</taxon>
        <taxon>Streptomycetaceae</taxon>
        <taxon>Kitasatospora</taxon>
    </lineage>
</organism>
<protein>
    <recommendedName>
        <fullName evidence="1">Protein kinase domain-containing protein</fullName>
    </recommendedName>
</protein>
<feature type="domain" description="Protein kinase" evidence="1">
    <location>
        <begin position="1"/>
        <end position="274"/>
    </location>
</feature>
<dbReference type="PROSITE" id="PS50011">
    <property type="entry name" value="PROTEIN_KINASE_DOM"/>
    <property type="match status" value="1"/>
</dbReference>
<dbReference type="Gene3D" id="1.10.510.10">
    <property type="entry name" value="Transferase(Phosphotransferase) domain 1"/>
    <property type="match status" value="1"/>
</dbReference>
<dbReference type="EMBL" id="CP115450">
    <property type="protein sequence ID" value="WBP89401.1"/>
    <property type="molecule type" value="Genomic_DNA"/>
</dbReference>
<dbReference type="InterPro" id="IPR000719">
    <property type="entry name" value="Prot_kinase_dom"/>
</dbReference>
<sequence length="274" mass="28770">MGDITPCPDEAVKAAEAICGPVALAEITDRRGSAVWKATGAAATVAIKAGYGEGAELTARESAVLDQLPGYTVTSGRHWYVTPWLTGPSTWDLFEPIRNGGGAYERALCGAVDLCQAVARLHASGWVHGDLQPAHCIHTDHGARLLDLSWAWSPDFPPSPVFQGGITHLVAPELAALVESGVRPVRTTVESDAYALAGTLWTCATGRWPLDYDAGGIGPDAGPSARRAAIATGMLPLRSDEPWPTFQAVLQPVLRAPAHSRPTAAELASALGRL</sequence>
<name>A0ABY7Q9S2_9ACTN</name>
<dbReference type="Proteomes" id="UP001212821">
    <property type="component" value="Chromosome"/>
</dbReference>
<evidence type="ECO:0000259" key="1">
    <source>
        <dbReference type="PROSITE" id="PS50011"/>
    </source>
</evidence>
<dbReference type="RefSeq" id="WP_270147690.1">
    <property type="nucleotide sequence ID" value="NZ_CP115450.1"/>
</dbReference>